<keyword evidence="2" id="KW-1185">Reference proteome</keyword>
<reference evidence="1 2" key="2">
    <citation type="journal article" date="2011" name="J. Bacteriol.">
        <title>Complete genome sequences for the anaerobic, extremely thermophilic plant biomass-degrading bacteria Caldicellulosiruptor hydrothermalis, Caldicellulosiruptor kristjanssonii, Caldicellulosiruptor kronotskyensis, Caldicellulosiruptor owensenis, and Caldicellulosiruptor lactoaceticus.</title>
        <authorList>
            <person name="Blumer-Schuette S.E."/>
            <person name="Ozdemir I."/>
            <person name="Mistry D."/>
            <person name="Lucas S."/>
            <person name="Lapidus A."/>
            <person name="Cheng J.F."/>
            <person name="Goodwin L.A."/>
            <person name="Pitluck S."/>
            <person name="Land M.L."/>
            <person name="Hauser L.J."/>
            <person name="Woyke T."/>
            <person name="Mikhailova N."/>
            <person name="Pati A."/>
            <person name="Kyrpides N.C."/>
            <person name="Ivanova N."/>
            <person name="Detter J.C."/>
            <person name="Walston-Davenport K."/>
            <person name="Han S."/>
            <person name="Adams M.W."/>
            <person name="Kelly R.M."/>
        </authorList>
    </citation>
    <scope>NUCLEOTIDE SEQUENCE [LARGE SCALE GENOMIC DNA]</scope>
    <source>
        <strain evidence="2">ATCC 700853 / DSM 12137 / I77R1B</strain>
    </source>
</reference>
<gene>
    <name evidence="1" type="ordered locus">Calkr_0690</name>
</gene>
<protein>
    <submittedName>
        <fullName evidence="1">Uncharacterized protein</fullName>
    </submittedName>
</protein>
<proteinExistence type="predicted"/>
<name>E4SAL5_CALA7</name>
<sequence length="92" mass="10381">MQVAQLLCEHGAYEPLSPVVCVTSIESGVRRSTRHRETTAVCIVAAKQLELYRRRLFQMLSTSSRERFTRGVIKDDGNKCNEGVAQDKRANI</sequence>
<evidence type="ECO:0000313" key="1">
    <source>
        <dbReference type="EMBL" id="ADQ40224.1"/>
    </source>
</evidence>
<dbReference type="KEGG" id="cki:Calkr_0690"/>
<reference key="1">
    <citation type="submission" date="2010-11" db="EMBL/GenBank/DDBJ databases">
        <title>Complete sequence of chromosome of Caldicellulosiruptor kristjanssonii 177R1B.</title>
        <authorList>
            <consortium name="US DOE Joint Genome Institute"/>
            <person name="Lucas S."/>
            <person name="Copeland A."/>
            <person name="Lapidus A."/>
            <person name="Cheng J.-F."/>
            <person name="Bruce D."/>
            <person name="Goodwin L."/>
            <person name="Pitluck S."/>
            <person name="Davenport K."/>
            <person name="Detter J.C."/>
            <person name="Han C."/>
            <person name="Tapia R."/>
            <person name="Land M."/>
            <person name="Hauser L."/>
            <person name="Jeffries C."/>
            <person name="Kyrpides N."/>
            <person name="Ivanova N."/>
            <person name="Mikhailova N."/>
            <person name="Blumer-Schuette S.E."/>
            <person name="Kelly R.M."/>
            <person name="Woyke T."/>
        </authorList>
    </citation>
    <scope>NUCLEOTIDE SEQUENCE</scope>
    <source>
        <strain>177R1B</strain>
    </source>
</reference>
<dbReference type="AlphaFoldDB" id="E4SAL5"/>
<organism evidence="1 2">
    <name type="scientific">Caldicellulosiruptor acetigenus (strain ATCC 700853 / DSM 12137 / I77R1B)</name>
    <name type="common">Caldicellulosiruptor kristjanssonii</name>
    <dbReference type="NCBI Taxonomy" id="632335"/>
    <lineage>
        <taxon>Bacteria</taxon>
        <taxon>Bacillati</taxon>
        <taxon>Bacillota</taxon>
        <taxon>Bacillota incertae sedis</taxon>
        <taxon>Caldicellulosiruptorales</taxon>
        <taxon>Caldicellulosiruptoraceae</taxon>
        <taxon>Caldicellulosiruptor</taxon>
    </lineage>
</organism>
<dbReference type="EMBL" id="CP002326">
    <property type="protein sequence ID" value="ADQ40224.1"/>
    <property type="molecule type" value="Genomic_DNA"/>
</dbReference>
<accession>E4SAL5</accession>
<dbReference type="Proteomes" id="UP000009256">
    <property type="component" value="Chromosome"/>
</dbReference>
<evidence type="ECO:0000313" key="2">
    <source>
        <dbReference type="Proteomes" id="UP000009256"/>
    </source>
</evidence>
<dbReference type="HOGENOM" id="CLU_2407724_0_0_9"/>
<dbReference type="STRING" id="632335.Calkr_0690"/>